<reference evidence="3" key="1">
    <citation type="submission" date="2020-04" db="EMBL/GenBank/DDBJ databases">
        <authorList>
            <person name="Neveu A P."/>
        </authorList>
    </citation>
    <scope>NUCLEOTIDE SEQUENCE</scope>
    <source>
        <tissue evidence="3">Whole embryo</tissue>
    </source>
</reference>
<keyword evidence="3" id="KW-0808">Transferase</keyword>
<gene>
    <name evidence="3" type="primary">Ripk1-007</name>
</gene>
<sequence>MNSSRKGSFWNSYKSSNQTLQLYQSKRKEQRAKKMNDQMAFNISSELSTPSDSQMMDDSQNFPSSQSQESCSWNPRAPSFKPKRNPNAPWSRSGFYSMDSDMKPDYRQYIEEAEKVAKEKEEREMLQNFLLSAKQCCEEANMMATQLNEKQEAQTATLIAKFQKLAEDISIDKLVENNNIQMKKLDTNLEACLEKLQALEKQFENHQKSIAEHEASMVSAVQECWRQDVLVLKEHLCNQKPICTEMATQYSPRIFTAKESQTCFSPTVQQPSVGKHNRNPETKQHDYVPYAPKHRQSTKYQHQFNEERSFPGQIDDDYQCYATDFNDKENFKTKKTNRKTRKPRVGRKQKTVMNCGSSGASISRAVHPFSNERHLENNQKEEATSICSPGLLMVPSKVRNVF</sequence>
<keyword evidence="1" id="KW-0175">Coiled coil</keyword>
<keyword evidence="3" id="KW-0418">Kinase</keyword>
<evidence type="ECO:0000256" key="1">
    <source>
        <dbReference type="SAM" id="Coils"/>
    </source>
</evidence>
<evidence type="ECO:0000313" key="3">
    <source>
        <dbReference type="EMBL" id="CAB3265600.1"/>
    </source>
</evidence>
<feature type="compositionally biased region" description="Polar residues" evidence="2">
    <location>
        <begin position="39"/>
        <end position="73"/>
    </location>
</feature>
<keyword evidence="3" id="KW-0675">Receptor</keyword>
<feature type="region of interest" description="Disordered" evidence="2">
    <location>
        <begin position="266"/>
        <end position="286"/>
    </location>
</feature>
<protein>
    <submittedName>
        <fullName evidence="3">Receptor-interacting serine/threonine-protein kinase 1-like</fullName>
    </submittedName>
</protein>
<organism evidence="3">
    <name type="scientific">Phallusia mammillata</name>
    <dbReference type="NCBI Taxonomy" id="59560"/>
    <lineage>
        <taxon>Eukaryota</taxon>
        <taxon>Metazoa</taxon>
        <taxon>Chordata</taxon>
        <taxon>Tunicata</taxon>
        <taxon>Ascidiacea</taxon>
        <taxon>Phlebobranchia</taxon>
        <taxon>Ascidiidae</taxon>
        <taxon>Phallusia</taxon>
    </lineage>
</organism>
<feature type="region of interest" description="Disordered" evidence="2">
    <location>
        <begin position="21"/>
        <end position="97"/>
    </location>
</feature>
<evidence type="ECO:0000256" key="2">
    <source>
        <dbReference type="SAM" id="MobiDB-lite"/>
    </source>
</evidence>
<accession>A0A6F9DRD5</accession>
<dbReference type="GO" id="GO:0016301">
    <property type="term" value="F:kinase activity"/>
    <property type="evidence" value="ECO:0007669"/>
    <property type="project" value="UniProtKB-KW"/>
</dbReference>
<feature type="coiled-coil region" evidence="1">
    <location>
        <begin position="182"/>
        <end position="216"/>
    </location>
</feature>
<name>A0A6F9DRD5_9ASCI</name>
<dbReference type="EMBL" id="LR789738">
    <property type="protein sequence ID" value="CAB3265600.1"/>
    <property type="molecule type" value="mRNA"/>
</dbReference>
<dbReference type="AlphaFoldDB" id="A0A6F9DRD5"/>
<proteinExistence type="evidence at transcript level"/>